<gene>
    <name evidence="2" type="ORF">CDES_11230</name>
</gene>
<keyword evidence="1" id="KW-0732">Signal</keyword>
<keyword evidence="3" id="KW-1185">Reference proteome</keyword>
<accession>A0A0M3QA35</accession>
<protein>
    <recommendedName>
        <fullName evidence="4">Secreted protein</fullName>
    </recommendedName>
</protein>
<sequence length="215" mass="22287">MVKNKLVILPVLIGALGLSSCSSEATAPPLEAEPLFDLLISPSETGLNNVTDGNDVSLTGEPIDLTVVHGSEDVEGACGEALQAIEGTEVPTVATASRVFSSGDSQIGVALYSTPEDNELSPMSLYADVVDNCTEPVAAGDNTNYIFTPVDGGPNGATGYVLDIEVTADNRGSSVMLIQEVGNHHVVVAGIQASEEDTIRVFEAQRDKLEEGLAA</sequence>
<dbReference type="AlphaFoldDB" id="A0A0M3QA35"/>
<organism evidence="2 3">
    <name type="scientific">Corynebacterium deserti GIMN1.010</name>
    <dbReference type="NCBI Taxonomy" id="931089"/>
    <lineage>
        <taxon>Bacteria</taxon>
        <taxon>Bacillati</taxon>
        <taxon>Actinomycetota</taxon>
        <taxon>Actinomycetes</taxon>
        <taxon>Mycobacteriales</taxon>
        <taxon>Corynebacteriaceae</taxon>
        <taxon>Corynebacterium</taxon>
    </lineage>
</organism>
<feature type="signal peptide" evidence="1">
    <location>
        <begin position="1"/>
        <end position="27"/>
    </location>
</feature>
<reference evidence="2 3" key="1">
    <citation type="submission" date="2014-08" db="EMBL/GenBank/DDBJ databases">
        <title>Complete genome sequence of Corynebacterium deserti GIMN1.010 (=DSM 45689), isolated from desert sand in western China.</title>
        <authorList>
            <person name="Ruckert C."/>
            <person name="Albersmeier A."/>
            <person name="Kalinowski J."/>
        </authorList>
    </citation>
    <scope>NUCLEOTIDE SEQUENCE [LARGE SCALE GENOMIC DNA]</scope>
    <source>
        <strain evidence="2 3">GIMN1.010</strain>
    </source>
</reference>
<evidence type="ECO:0000313" key="2">
    <source>
        <dbReference type="EMBL" id="ALC06613.1"/>
    </source>
</evidence>
<name>A0A0M3QA35_9CORY</name>
<dbReference type="Proteomes" id="UP000068067">
    <property type="component" value="Chromosome"/>
</dbReference>
<proteinExistence type="predicted"/>
<feature type="chain" id="PRO_5005787462" description="Secreted protein" evidence="1">
    <location>
        <begin position="28"/>
        <end position="215"/>
    </location>
</feature>
<evidence type="ECO:0008006" key="4">
    <source>
        <dbReference type="Google" id="ProtNLM"/>
    </source>
</evidence>
<dbReference type="KEGG" id="cdx:CDES_11230"/>
<dbReference type="PROSITE" id="PS51257">
    <property type="entry name" value="PROKAR_LIPOPROTEIN"/>
    <property type="match status" value="1"/>
</dbReference>
<evidence type="ECO:0000256" key="1">
    <source>
        <dbReference type="SAM" id="SignalP"/>
    </source>
</evidence>
<dbReference type="EMBL" id="CP009220">
    <property type="protein sequence ID" value="ALC06613.1"/>
    <property type="molecule type" value="Genomic_DNA"/>
</dbReference>
<dbReference type="PATRIC" id="fig|931089.4.peg.2272"/>
<evidence type="ECO:0000313" key="3">
    <source>
        <dbReference type="Proteomes" id="UP000068067"/>
    </source>
</evidence>